<comment type="similarity">
    <text evidence="8">Belongs to the xylose isomerase family.</text>
</comment>
<dbReference type="PANTHER" id="PTHR30268:SF0">
    <property type="entry name" value="L-RHAMNOSE ISOMERASE"/>
    <property type="match status" value="1"/>
</dbReference>
<keyword evidence="5" id="KW-0464">Manganese</keyword>
<dbReference type="PANTHER" id="PTHR30268">
    <property type="entry name" value="L-RHAMNOSE ISOMERASE"/>
    <property type="match status" value="1"/>
</dbReference>
<dbReference type="PROSITE" id="PS51415">
    <property type="entry name" value="XYLOSE_ISOMERASE"/>
    <property type="match status" value="1"/>
</dbReference>
<gene>
    <name evidence="11" type="ORF">QJS35_03200</name>
</gene>
<protein>
    <recommendedName>
        <fullName evidence="2 8">Xylose isomerase</fullName>
        <ecNumber evidence="8">5.3.1.5</ecNumber>
    </recommendedName>
</protein>
<comment type="catalytic activity">
    <reaction evidence="8">
        <text>alpha-D-xylose = alpha-D-xylulofuranose</text>
        <dbReference type="Rhea" id="RHEA:22816"/>
        <dbReference type="ChEBI" id="CHEBI:28518"/>
        <dbReference type="ChEBI" id="CHEBI:188998"/>
        <dbReference type="EC" id="5.3.1.5"/>
    </reaction>
</comment>
<comment type="subunit">
    <text evidence="9">Homotetramer.</text>
</comment>
<dbReference type="EMBL" id="JASKHM010000001">
    <property type="protein sequence ID" value="MEQ4481399.1"/>
    <property type="molecule type" value="Genomic_DNA"/>
</dbReference>
<dbReference type="InterPro" id="IPR001998">
    <property type="entry name" value="Xylose_isomerase"/>
</dbReference>
<proteinExistence type="inferred from homology"/>
<dbReference type="InterPro" id="IPR036237">
    <property type="entry name" value="Xyl_isomerase-like_sf"/>
</dbReference>
<comment type="caution">
    <text evidence="11">The sequence shown here is derived from an EMBL/GenBank/DDBJ whole genome shotgun (WGS) entry which is preliminary data.</text>
</comment>
<dbReference type="InterPro" id="IPR013022">
    <property type="entry name" value="Xyl_isomerase-like_TIM-brl"/>
</dbReference>
<organism evidence="11 12">
    <name type="scientific">Cohnella silvisoli</name>
    <dbReference type="NCBI Taxonomy" id="2873699"/>
    <lineage>
        <taxon>Bacteria</taxon>
        <taxon>Bacillati</taxon>
        <taxon>Bacillota</taxon>
        <taxon>Bacilli</taxon>
        <taxon>Bacillales</taxon>
        <taxon>Paenibacillaceae</taxon>
        <taxon>Cohnella</taxon>
    </lineage>
</organism>
<keyword evidence="12" id="KW-1185">Reference proteome</keyword>
<name>A0ABV1KMU5_9BACL</name>
<dbReference type="GO" id="GO:0016853">
    <property type="term" value="F:isomerase activity"/>
    <property type="evidence" value="ECO:0007669"/>
    <property type="project" value="UniProtKB-KW"/>
</dbReference>
<evidence type="ECO:0000256" key="8">
    <source>
        <dbReference type="RuleBase" id="RU000609"/>
    </source>
</evidence>
<keyword evidence="8" id="KW-0859">Xylose metabolism</keyword>
<keyword evidence="4 8" id="KW-0479">Metal-binding</keyword>
<accession>A0ABV1KMU5</accession>
<dbReference type="InterPro" id="IPR050337">
    <property type="entry name" value="L-rhamnose_isomerase"/>
</dbReference>
<keyword evidence="7 8" id="KW-0119">Carbohydrate metabolism</keyword>
<evidence type="ECO:0000256" key="4">
    <source>
        <dbReference type="ARBA" id="ARBA00022723"/>
    </source>
</evidence>
<keyword evidence="3" id="KW-0963">Cytoplasm</keyword>
<evidence type="ECO:0000256" key="7">
    <source>
        <dbReference type="ARBA" id="ARBA00023277"/>
    </source>
</evidence>
<evidence type="ECO:0000256" key="5">
    <source>
        <dbReference type="ARBA" id="ARBA00023211"/>
    </source>
</evidence>
<evidence type="ECO:0000256" key="6">
    <source>
        <dbReference type="ARBA" id="ARBA00023235"/>
    </source>
</evidence>
<reference evidence="11 12" key="1">
    <citation type="journal article" date="2023" name="Genome Announc.">
        <title>Pan-Genome Analyses of the Genus Cohnella and Proposal of the Novel Species Cohnella silvisoli sp. nov., Isolated from Forest Soil.</title>
        <authorList>
            <person name="Wang C."/>
            <person name="Mao L."/>
            <person name="Bao G."/>
            <person name="Zhu H."/>
        </authorList>
    </citation>
    <scope>NUCLEOTIDE SEQUENCE [LARGE SCALE GENOMIC DNA]</scope>
    <source>
        <strain evidence="11 12">NL03-T5-1</strain>
    </source>
</reference>
<evidence type="ECO:0000256" key="2">
    <source>
        <dbReference type="ARBA" id="ARBA00018232"/>
    </source>
</evidence>
<evidence type="ECO:0000313" key="12">
    <source>
        <dbReference type="Proteomes" id="UP001493487"/>
    </source>
</evidence>
<dbReference type="Pfam" id="PF01261">
    <property type="entry name" value="AP_endonuc_2"/>
    <property type="match status" value="1"/>
</dbReference>
<keyword evidence="6 8" id="KW-0413">Isomerase</keyword>
<dbReference type="SUPFAM" id="SSF51658">
    <property type="entry name" value="Xylose isomerase-like"/>
    <property type="match status" value="1"/>
</dbReference>
<dbReference type="Proteomes" id="UP001493487">
    <property type="component" value="Unassembled WGS sequence"/>
</dbReference>
<evidence type="ECO:0000256" key="1">
    <source>
        <dbReference type="ARBA" id="ARBA00004496"/>
    </source>
</evidence>
<sequence>MLKIDSALTSFSACGDRFVQNGYREAASLDEQLELASRIKGLTGIAFDFPTQFEDPMRMKEKLENFGLRMGMLEIDLFSQPKWKYGSITSTDPKVRKEAMALIKRGIDAAAAAEAADVQLWLGQDGYEYPFQSDYTAAWDSLAESLTELAAYRPDVSLTVEYKAKEPRARCYIANAGVALALVNHVGKPNIGVTLDVGHALMAKENPAESAALLHRFGRLFHLHINDNYRDWDHDMLPGTVNFWDTLEFFYWLRRIGYDGWYGIDIYPYRENGTEAMSRTVEWIYRFHEVAGTLDEEKFREYRNANEPLKIYDMLMKRFLR</sequence>
<evidence type="ECO:0000259" key="10">
    <source>
        <dbReference type="Pfam" id="PF01261"/>
    </source>
</evidence>
<evidence type="ECO:0000256" key="3">
    <source>
        <dbReference type="ARBA" id="ARBA00022490"/>
    </source>
</evidence>
<dbReference type="EC" id="5.3.1.5" evidence="8"/>
<dbReference type="PRINTS" id="PR00688">
    <property type="entry name" value="XYLOSISMRASE"/>
</dbReference>
<dbReference type="Gene3D" id="3.20.20.150">
    <property type="entry name" value="Divalent-metal-dependent TIM barrel enzymes"/>
    <property type="match status" value="1"/>
</dbReference>
<evidence type="ECO:0000256" key="9">
    <source>
        <dbReference type="RuleBase" id="RU000610"/>
    </source>
</evidence>
<evidence type="ECO:0000313" key="11">
    <source>
        <dbReference type="EMBL" id="MEQ4481399.1"/>
    </source>
</evidence>
<feature type="domain" description="Xylose isomerase-like TIM barrel" evidence="10">
    <location>
        <begin position="35"/>
        <end position="285"/>
    </location>
</feature>
<dbReference type="RefSeq" id="WP_232182095.1">
    <property type="nucleotide sequence ID" value="NZ_JAIOAP010000001.1"/>
</dbReference>
<comment type="subcellular location">
    <subcellularLocation>
        <location evidence="1 9">Cytoplasm</location>
    </subcellularLocation>
</comment>